<organism evidence="13 14">
    <name type="scientific">Gandjariella thermophila</name>
    <dbReference type="NCBI Taxonomy" id="1931992"/>
    <lineage>
        <taxon>Bacteria</taxon>
        <taxon>Bacillati</taxon>
        <taxon>Actinomycetota</taxon>
        <taxon>Actinomycetes</taxon>
        <taxon>Pseudonocardiales</taxon>
        <taxon>Pseudonocardiaceae</taxon>
        <taxon>Gandjariella</taxon>
    </lineage>
</organism>
<sequence length="364" mass="36933">MVLDELAVPVVLAPLAGGPSTPRLTAAVSNAGGLGFLAAGYLSAEAARRRVAETQALTDAPIGVNVFVPGRPTAGEPVARYAAHLAREAAQAGAHLGEPRFEDDEWAAKLDLLAGEPVPVVSFTFGCPPAEVVARLHRAGSEVWVTVTSVREAETAVRAGVDALIVQGTEAGGHRASFVDDPAHDGVDAVTVLSLLQLVRRAVAVPLVAAGGISTGAGVAAVLAGGAAAAQLGTAFLRCPEAGTAPVHREALVGDTPTTTTRAFTGRLARGIRNRFIDEHGAAAPAAYPEVHHLTAPLRQAGRTAGDPDLVNLWAGQTHALAPEAPAADVVANLAREARAALAAAANRLARPLPNPPGRPGEPG</sequence>
<dbReference type="InterPro" id="IPR001295">
    <property type="entry name" value="Dihydroorotate_DH_CS"/>
</dbReference>
<comment type="catalytic activity">
    <reaction evidence="12">
        <text>3 propionate 3-nitronate + 3 O2 + H2O = 3 3-oxopropanoate + 2 nitrate + nitrite + H2O2 + 3 H(+)</text>
        <dbReference type="Rhea" id="RHEA:57332"/>
        <dbReference type="ChEBI" id="CHEBI:15377"/>
        <dbReference type="ChEBI" id="CHEBI:15378"/>
        <dbReference type="ChEBI" id="CHEBI:15379"/>
        <dbReference type="ChEBI" id="CHEBI:16240"/>
        <dbReference type="ChEBI" id="CHEBI:16301"/>
        <dbReference type="ChEBI" id="CHEBI:17632"/>
        <dbReference type="ChEBI" id="CHEBI:33190"/>
        <dbReference type="ChEBI" id="CHEBI:136067"/>
    </reaction>
</comment>
<dbReference type="AlphaFoldDB" id="A0A4D4JHE3"/>
<evidence type="ECO:0000313" key="14">
    <source>
        <dbReference type="Proteomes" id="UP000298860"/>
    </source>
</evidence>
<dbReference type="Proteomes" id="UP000298860">
    <property type="component" value="Unassembled WGS sequence"/>
</dbReference>
<dbReference type="GO" id="GO:0009636">
    <property type="term" value="P:response to toxic substance"/>
    <property type="evidence" value="ECO:0007669"/>
    <property type="project" value="UniProtKB-KW"/>
</dbReference>
<keyword evidence="14" id="KW-1185">Reference proteome</keyword>
<keyword evidence="6" id="KW-0285">Flavoprotein</keyword>
<evidence type="ECO:0000313" key="13">
    <source>
        <dbReference type="EMBL" id="GDY33709.1"/>
    </source>
</evidence>
<comment type="cofactor">
    <cofactor evidence="1">
        <name>FMN</name>
        <dbReference type="ChEBI" id="CHEBI:58210"/>
    </cofactor>
</comment>
<keyword evidence="8" id="KW-0547">Nucleotide-binding</keyword>
<dbReference type="GO" id="GO:0006207">
    <property type="term" value="P:'de novo' pyrimidine nucleobase biosynthetic process"/>
    <property type="evidence" value="ECO:0007669"/>
    <property type="project" value="InterPro"/>
</dbReference>
<dbReference type="InterPro" id="IPR004136">
    <property type="entry name" value="NMO"/>
</dbReference>
<keyword evidence="10" id="KW-0503">Monooxygenase</keyword>
<name>A0A4D4JHE3_9PSEU</name>
<accession>A0A4D4JHE3</accession>
<dbReference type="OrthoDB" id="9778912at2"/>
<dbReference type="EMBL" id="BJFL01000052">
    <property type="protein sequence ID" value="GDY33709.1"/>
    <property type="molecule type" value="Genomic_DNA"/>
</dbReference>
<dbReference type="GO" id="GO:0018580">
    <property type="term" value="F:nitronate monooxygenase activity"/>
    <property type="evidence" value="ECO:0007669"/>
    <property type="project" value="InterPro"/>
</dbReference>
<evidence type="ECO:0000256" key="1">
    <source>
        <dbReference type="ARBA" id="ARBA00001917"/>
    </source>
</evidence>
<dbReference type="CDD" id="cd04730">
    <property type="entry name" value="NPD_like"/>
    <property type="match status" value="1"/>
</dbReference>
<dbReference type="PANTHER" id="PTHR42747">
    <property type="entry name" value="NITRONATE MONOOXYGENASE-RELATED"/>
    <property type="match status" value="1"/>
</dbReference>
<dbReference type="FunFam" id="3.20.20.70:FF:000154">
    <property type="entry name" value="Probable nitronate monooxygenase"/>
    <property type="match status" value="1"/>
</dbReference>
<evidence type="ECO:0000256" key="11">
    <source>
        <dbReference type="ARBA" id="ARBA00031155"/>
    </source>
</evidence>
<dbReference type="SUPFAM" id="SSF51412">
    <property type="entry name" value="Inosine monophosphate dehydrogenase (IMPDH)"/>
    <property type="match status" value="1"/>
</dbReference>
<comment type="caution">
    <text evidence="13">The sequence shown here is derived from an EMBL/GenBank/DDBJ whole genome shotgun (WGS) entry which is preliminary data.</text>
</comment>
<evidence type="ECO:0000256" key="2">
    <source>
        <dbReference type="ARBA" id="ARBA00003535"/>
    </source>
</evidence>
<dbReference type="PANTHER" id="PTHR42747:SF3">
    <property type="entry name" value="NITRONATE MONOOXYGENASE-RELATED"/>
    <property type="match status" value="1"/>
</dbReference>
<dbReference type="GO" id="GO:0051213">
    <property type="term" value="F:dioxygenase activity"/>
    <property type="evidence" value="ECO:0007669"/>
    <property type="project" value="UniProtKB-KW"/>
</dbReference>
<protein>
    <recommendedName>
        <fullName evidence="4">Probable nitronate monooxygenase</fullName>
    </recommendedName>
    <alternativeName>
        <fullName evidence="11">Propionate 3-nitronate monooxygenase</fullName>
    </alternativeName>
</protein>
<comment type="function">
    <text evidence="2">Nitronate monooxygenase that uses molecular oxygen to catalyze the oxidative denitrification of alkyl nitronates. Acts on propionate 3-nitronate (P3N), the presumed physiological substrate. Probably functions in the detoxification of P3N, a metabolic poison produced by plants and fungi as a defense mechanism.</text>
</comment>
<keyword evidence="9" id="KW-0560">Oxidoreductase</keyword>
<evidence type="ECO:0000256" key="8">
    <source>
        <dbReference type="ARBA" id="ARBA00022741"/>
    </source>
</evidence>
<evidence type="ECO:0000256" key="7">
    <source>
        <dbReference type="ARBA" id="ARBA00022643"/>
    </source>
</evidence>
<gene>
    <name evidence="13" type="ORF">GTS_53420</name>
</gene>
<evidence type="ECO:0000256" key="9">
    <source>
        <dbReference type="ARBA" id="ARBA00023002"/>
    </source>
</evidence>
<dbReference type="InterPro" id="IPR013785">
    <property type="entry name" value="Aldolase_TIM"/>
</dbReference>
<reference evidence="14" key="1">
    <citation type="submission" date="2019-04" db="EMBL/GenBank/DDBJ databases">
        <title>Draft genome sequence of Pseudonocardiaceae bacterium SL3-2-4.</title>
        <authorList>
            <person name="Ningsih F."/>
            <person name="Yokota A."/>
            <person name="Sakai Y."/>
            <person name="Nanatani K."/>
            <person name="Yabe S."/>
            <person name="Oetari A."/>
            <person name="Sjamsuridzal W."/>
        </authorList>
    </citation>
    <scope>NUCLEOTIDE SEQUENCE [LARGE SCALE GENOMIC DNA]</scope>
    <source>
        <strain evidence="14">SL3-2-4</strain>
    </source>
</reference>
<evidence type="ECO:0000256" key="10">
    <source>
        <dbReference type="ARBA" id="ARBA00023033"/>
    </source>
</evidence>
<keyword evidence="5" id="KW-0216">Detoxification</keyword>
<evidence type="ECO:0000256" key="6">
    <source>
        <dbReference type="ARBA" id="ARBA00022630"/>
    </source>
</evidence>
<keyword evidence="7" id="KW-0288">FMN</keyword>
<dbReference type="PROSITE" id="PS00912">
    <property type="entry name" value="DHODEHASE_2"/>
    <property type="match status" value="1"/>
</dbReference>
<dbReference type="RefSeq" id="WP_137816630.1">
    <property type="nucleotide sequence ID" value="NZ_BJFL01000052.1"/>
</dbReference>
<dbReference type="GO" id="GO:0000166">
    <property type="term" value="F:nucleotide binding"/>
    <property type="evidence" value="ECO:0007669"/>
    <property type="project" value="UniProtKB-KW"/>
</dbReference>
<dbReference type="Gene3D" id="3.20.20.70">
    <property type="entry name" value="Aldolase class I"/>
    <property type="match status" value="1"/>
</dbReference>
<comment type="similarity">
    <text evidence="3">Belongs to the nitronate monooxygenase family. NMO class I subfamily.</text>
</comment>
<evidence type="ECO:0000256" key="4">
    <source>
        <dbReference type="ARBA" id="ARBA00013457"/>
    </source>
</evidence>
<evidence type="ECO:0000256" key="5">
    <source>
        <dbReference type="ARBA" id="ARBA00022575"/>
    </source>
</evidence>
<evidence type="ECO:0000256" key="12">
    <source>
        <dbReference type="ARBA" id="ARBA00049401"/>
    </source>
</evidence>
<proteinExistence type="inferred from homology"/>
<dbReference type="Pfam" id="PF03060">
    <property type="entry name" value="NMO"/>
    <property type="match status" value="1"/>
</dbReference>
<keyword evidence="13" id="KW-0223">Dioxygenase</keyword>
<evidence type="ECO:0000256" key="3">
    <source>
        <dbReference type="ARBA" id="ARBA00009881"/>
    </source>
</evidence>
<dbReference type="GO" id="GO:0016627">
    <property type="term" value="F:oxidoreductase activity, acting on the CH-CH group of donors"/>
    <property type="evidence" value="ECO:0007669"/>
    <property type="project" value="InterPro"/>
</dbReference>